<evidence type="ECO:0000259" key="10">
    <source>
        <dbReference type="PROSITE" id="PS50929"/>
    </source>
</evidence>
<keyword evidence="6 8" id="KW-1133">Transmembrane helix</keyword>
<keyword evidence="12" id="KW-1185">Reference proteome</keyword>
<feature type="transmembrane region" description="Helical" evidence="8">
    <location>
        <begin position="44"/>
        <end position="63"/>
    </location>
</feature>
<comment type="similarity">
    <text evidence="2">Belongs to the ABC transporter superfamily.</text>
</comment>
<evidence type="ECO:0000256" key="2">
    <source>
        <dbReference type="ARBA" id="ARBA00005417"/>
    </source>
</evidence>
<dbReference type="AlphaFoldDB" id="A0A6B8RSV3"/>
<accession>A0A6B8RSV3</accession>
<dbReference type="SUPFAM" id="SSF90123">
    <property type="entry name" value="ABC transporter transmembrane region"/>
    <property type="match status" value="1"/>
</dbReference>
<dbReference type="InterPro" id="IPR017871">
    <property type="entry name" value="ABC_transporter-like_CS"/>
</dbReference>
<dbReference type="OrthoDB" id="9806127at2"/>
<name>A0A6B8RSV3_9BACL</name>
<sequence>MKDRADQLFEDEMDLNTLFENKHTHHTNAVKVLLSLYRRHAGKIALSLLFFIIRSSPVWVVPIVMANVINAISRSDKHSINEIWLNVGISIFLMLLYIPMHTIHVSFMSKAIRYVEAGLRSTLVRKLQMLSMGYHGDLQGGKVQSKVLRDVEAIEFLSRQTMTTLLPAAIYLIGTAIIVFNKSWIVGLFFLMIIPFGVTMVYLFRKRISQNNRQFRMHIEDMSSKVSEMVEMLPVTRAHGLQKVAVSKIDPTLKKLMDQGYKLDLIEAYFGSSSWAVFQVFQMLSLAFTGYLAYQGKIQVGDVVMYQTFYNVILGSITQITNVYPILAKGLESVHSITEMLISDDLEEYSGHEKIDKVKGNIEFQQISFQYRNTQSHTLRNISLQVRAGECIALVGESGSGKSTMLNLMIGFYRPQEGKIIIDGIPMDELEMQTYRSKIAVVQQHSILFAGTVRDNITYGLPSVSDEQLWVAIDAANLRSVIEGMPDGLNTKIGEHGGSLSGGQRQRIAIARAIVRNPRIILLDEATSALDNKSEYLVQSAMNRLIAGRTTFIVAHRLSTIRHADRIIVMKKGIIVEIGTFEELMEKQEEFYSMQSVHEAN</sequence>
<dbReference type="InterPro" id="IPR036640">
    <property type="entry name" value="ABC1_TM_sf"/>
</dbReference>
<evidence type="ECO:0000256" key="6">
    <source>
        <dbReference type="ARBA" id="ARBA00022989"/>
    </source>
</evidence>
<dbReference type="InterPro" id="IPR027417">
    <property type="entry name" value="P-loop_NTPase"/>
</dbReference>
<dbReference type="SMART" id="SM00382">
    <property type="entry name" value="AAA"/>
    <property type="match status" value="1"/>
</dbReference>
<dbReference type="KEGG" id="ppsc:EHS13_27145"/>
<dbReference type="PANTHER" id="PTHR43394">
    <property type="entry name" value="ATP-DEPENDENT PERMEASE MDL1, MITOCHONDRIAL"/>
    <property type="match status" value="1"/>
</dbReference>
<dbReference type="RefSeq" id="WP_155703401.1">
    <property type="nucleotide sequence ID" value="NZ_CP034235.1"/>
</dbReference>
<dbReference type="PROSITE" id="PS00211">
    <property type="entry name" value="ABC_TRANSPORTER_1"/>
    <property type="match status" value="1"/>
</dbReference>
<protein>
    <submittedName>
        <fullName evidence="11">ABC transporter ATP-binding protein</fullName>
    </submittedName>
</protein>
<keyword evidence="3 8" id="KW-0812">Transmembrane</keyword>
<dbReference type="CDD" id="cd07346">
    <property type="entry name" value="ABC_6TM_exporters"/>
    <property type="match status" value="1"/>
</dbReference>
<dbReference type="InterPro" id="IPR039421">
    <property type="entry name" value="Type_1_exporter"/>
</dbReference>
<feature type="transmembrane region" description="Helical" evidence="8">
    <location>
        <begin position="83"/>
        <end position="100"/>
    </location>
</feature>
<dbReference type="InterPro" id="IPR003593">
    <property type="entry name" value="AAA+_ATPase"/>
</dbReference>
<dbReference type="Pfam" id="PF00005">
    <property type="entry name" value="ABC_tran"/>
    <property type="match status" value="1"/>
</dbReference>
<gene>
    <name evidence="11" type="ORF">EHS13_27145</name>
</gene>
<reference evidence="12" key="1">
    <citation type="submission" date="2018-11" db="EMBL/GenBank/DDBJ databases">
        <title>Complete genome sequence of Paenibacillus sp. ML311-T8.</title>
        <authorList>
            <person name="Nam Y.-D."/>
            <person name="Kang J."/>
            <person name="Chung W.-H."/>
            <person name="Park Y.S."/>
        </authorList>
    </citation>
    <scope>NUCLEOTIDE SEQUENCE [LARGE SCALE GENOMIC DNA]</scope>
    <source>
        <strain evidence="12">ML311-T8</strain>
    </source>
</reference>
<dbReference type="GO" id="GO:0005886">
    <property type="term" value="C:plasma membrane"/>
    <property type="evidence" value="ECO:0007669"/>
    <property type="project" value="UniProtKB-SubCell"/>
</dbReference>
<dbReference type="PROSITE" id="PS50893">
    <property type="entry name" value="ABC_TRANSPORTER_2"/>
    <property type="match status" value="1"/>
</dbReference>
<dbReference type="GO" id="GO:0015421">
    <property type="term" value="F:ABC-type oligopeptide transporter activity"/>
    <property type="evidence" value="ECO:0007669"/>
    <property type="project" value="TreeGrafter"/>
</dbReference>
<feature type="domain" description="ABC transmembrane type-1" evidence="10">
    <location>
        <begin position="60"/>
        <end position="329"/>
    </location>
</feature>
<proteinExistence type="inferred from homology"/>
<comment type="subcellular location">
    <subcellularLocation>
        <location evidence="1">Cell membrane</location>
        <topology evidence="1">Multi-pass membrane protein</topology>
    </subcellularLocation>
</comment>
<evidence type="ECO:0000256" key="8">
    <source>
        <dbReference type="SAM" id="Phobius"/>
    </source>
</evidence>
<dbReference type="InterPro" id="IPR011527">
    <property type="entry name" value="ABC1_TM_dom"/>
</dbReference>
<keyword evidence="4" id="KW-0547">Nucleotide-binding</keyword>
<evidence type="ECO:0000256" key="4">
    <source>
        <dbReference type="ARBA" id="ARBA00022741"/>
    </source>
</evidence>
<keyword evidence="7 8" id="KW-0472">Membrane</keyword>
<feature type="transmembrane region" description="Helical" evidence="8">
    <location>
        <begin position="162"/>
        <end position="180"/>
    </location>
</feature>
<evidence type="ECO:0000313" key="11">
    <source>
        <dbReference type="EMBL" id="QGQ98298.1"/>
    </source>
</evidence>
<dbReference type="Gene3D" id="3.40.50.300">
    <property type="entry name" value="P-loop containing nucleotide triphosphate hydrolases"/>
    <property type="match status" value="1"/>
</dbReference>
<keyword evidence="5 11" id="KW-0067">ATP-binding</keyword>
<dbReference type="GO" id="GO:0005524">
    <property type="term" value="F:ATP binding"/>
    <property type="evidence" value="ECO:0007669"/>
    <property type="project" value="UniProtKB-KW"/>
</dbReference>
<dbReference type="PROSITE" id="PS50929">
    <property type="entry name" value="ABC_TM1F"/>
    <property type="match status" value="1"/>
</dbReference>
<dbReference type="GO" id="GO:0016887">
    <property type="term" value="F:ATP hydrolysis activity"/>
    <property type="evidence" value="ECO:0007669"/>
    <property type="project" value="InterPro"/>
</dbReference>
<dbReference type="Proteomes" id="UP000426246">
    <property type="component" value="Chromosome"/>
</dbReference>
<dbReference type="Pfam" id="PF00664">
    <property type="entry name" value="ABC_membrane"/>
    <property type="match status" value="1"/>
</dbReference>
<dbReference type="FunFam" id="3.40.50.300:FF:000218">
    <property type="entry name" value="Multidrug ABC transporter ATP-binding protein"/>
    <property type="match status" value="1"/>
</dbReference>
<evidence type="ECO:0000256" key="1">
    <source>
        <dbReference type="ARBA" id="ARBA00004651"/>
    </source>
</evidence>
<evidence type="ECO:0000256" key="3">
    <source>
        <dbReference type="ARBA" id="ARBA00022692"/>
    </source>
</evidence>
<evidence type="ECO:0000313" key="12">
    <source>
        <dbReference type="Proteomes" id="UP000426246"/>
    </source>
</evidence>
<feature type="domain" description="ABC transporter" evidence="9">
    <location>
        <begin position="362"/>
        <end position="597"/>
    </location>
</feature>
<dbReference type="PANTHER" id="PTHR43394:SF1">
    <property type="entry name" value="ATP-BINDING CASSETTE SUB-FAMILY B MEMBER 10, MITOCHONDRIAL"/>
    <property type="match status" value="1"/>
</dbReference>
<dbReference type="Gene3D" id="1.20.1560.10">
    <property type="entry name" value="ABC transporter type 1, transmembrane domain"/>
    <property type="match status" value="1"/>
</dbReference>
<dbReference type="InterPro" id="IPR003439">
    <property type="entry name" value="ABC_transporter-like_ATP-bd"/>
</dbReference>
<dbReference type="SUPFAM" id="SSF52540">
    <property type="entry name" value="P-loop containing nucleoside triphosphate hydrolases"/>
    <property type="match status" value="1"/>
</dbReference>
<evidence type="ECO:0000259" key="9">
    <source>
        <dbReference type="PROSITE" id="PS50893"/>
    </source>
</evidence>
<evidence type="ECO:0000256" key="7">
    <source>
        <dbReference type="ARBA" id="ARBA00023136"/>
    </source>
</evidence>
<dbReference type="EMBL" id="CP034235">
    <property type="protein sequence ID" value="QGQ98298.1"/>
    <property type="molecule type" value="Genomic_DNA"/>
</dbReference>
<feature type="transmembrane region" description="Helical" evidence="8">
    <location>
        <begin position="186"/>
        <end position="204"/>
    </location>
</feature>
<organism evidence="11 12">
    <name type="scientific">Paenibacillus psychroresistens</name>
    <dbReference type="NCBI Taxonomy" id="1778678"/>
    <lineage>
        <taxon>Bacteria</taxon>
        <taxon>Bacillati</taxon>
        <taxon>Bacillota</taxon>
        <taxon>Bacilli</taxon>
        <taxon>Bacillales</taxon>
        <taxon>Paenibacillaceae</taxon>
        <taxon>Paenibacillus</taxon>
    </lineage>
</organism>
<evidence type="ECO:0000256" key="5">
    <source>
        <dbReference type="ARBA" id="ARBA00022840"/>
    </source>
</evidence>